<protein>
    <submittedName>
        <fullName evidence="4">Fibronectin type III and ankyrin repeat domains 1</fullName>
    </submittedName>
</protein>
<feature type="domain" description="Fibronectin type-III" evidence="3">
    <location>
        <begin position="11"/>
        <end position="107"/>
    </location>
</feature>
<sequence>MSSSDLQNLQTLESLVVRTVSHHSIELSWDDVEREPHTAPPEKWTSFSIEEMHPKTHVYDTIYLGYGTNYTIEGLEPSTSYTFRLKVIKPSGESYLSPAVSVTTSREPLSGQNLHRAITMNDEEEMKRVLVSGMVNVNVPDKLGFTPLMVAAQKGFYRLVRILLEHGASVNTMNSSGKNSLMLACFAGHLDIVQCLRSAGALWTSVDMGGCTALHWATDGGHLEILSYMIDDGCEVDVRDNVSQWTPLMRVSALSGNTSVASLLISGGADVNARDKDGKTPLMMAVLNNHEELVQLLLENGADLNVKNQFGSGAAEMAKAFGRQGCSEPEPNLATRGAGPEGERTHPGRDRSLLQGTPPSGT</sequence>
<reference evidence="4" key="3">
    <citation type="submission" date="2025-09" db="UniProtKB">
        <authorList>
            <consortium name="Ensembl"/>
        </authorList>
    </citation>
    <scope>IDENTIFICATION</scope>
</reference>
<dbReference type="Pfam" id="PF12796">
    <property type="entry name" value="Ank_2"/>
    <property type="match status" value="2"/>
</dbReference>
<evidence type="ECO:0000313" key="4">
    <source>
        <dbReference type="Ensembl" id="ENSSFOP00015015742.2"/>
    </source>
</evidence>
<dbReference type="CDD" id="cd00063">
    <property type="entry name" value="FN3"/>
    <property type="match status" value="1"/>
</dbReference>
<evidence type="ECO:0000259" key="3">
    <source>
        <dbReference type="PROSITE" id="PS50853"/>
    </source>
</evidence>
<reference evidence="4" key="2">
    <citation type="submission" date="2025-08" db="UniProtKB">
        <authorList>
            <consortium name="Ensembl"/>
        </authorList>
    </citation>
    <scope>IDENTIFICATION</scope>
</reference>
<feature type="repeat" description="ANK" evidence="1">
    <location>
        <begin position="209"/>
        <end position="241"/>
    </location>
</feature>
<organism evidence="4 5">
    <name type="scientific">Scleropages formosus</name>
    <name type="common">Asian bonytongue</name>
    <name type="synonym">Osteoglossum formosum</name>
    <dbReference type="NCBI Taxonomy" id="113540"/>
    <lineage>
        <taxon>Eukaryota</taxon>
        <taxon>Metazoa</taxon>
        <taxon>Chordata</taxon>
        <taxon>Craniata</taxon>
        <taxon>Vertebrata</taxon>
        <taxon>Euteleostomi</taxon>
        <taxon>Actinopterygii</taxon>
        <taxon>Neopterygii</taxon>
        <taxon>Teleostei</taxon>
        <taxon>Osteoglossocephala</taxon>
        <taxon>Osteoglossomorpha</taxon>
        <taxon>Osteoglossiformes</taxon>
        <taxon>Osteoglossidae</taxon>
        <taxon>Scleropages</taxon>
    </lineage>
</organism>
<dbReference type="PRINTS" id="PR01415">
    <property type="entry name" value="ANKYRIN"/>
</dbReference>
<dbReference type="SMART" id="SM00248">
    <property type="entry name" value="ANK"/>
    <property type="match status" value="5"/>
</dbReference>
<feature type="region of interest" description="Disordered" evidence="2">
    <location>
        <begin position="321"/>
        <end position="362"/>
    </location>
</feature>
<evidence type="ECO:0000256" key="1">
    <source>
        <dbReference type="PROSITE-ProRule" id="PRU00023"/>
    </source>
</evidence>
<dbReference type="InterPro" id="IPR002110">
    <property type="entry name" value="Ankyrin_rpt"/>
</dbReference>
<dbReference type="GeneTree" id="ENSGT00940000160878"/>
<feature type="repeat" description="ANK" evidence="1">
    <location>
        <begin position="277"/>
        <end position="309"/>
    </location>
</feature>
<dbReference type="Gene3D" id="1.25.40.20">
    <property type="entry name" value="Ankyrin repeat-containing domain"/>
    <property type="match status" value="2"/>
</dbReference>
<gene>
    <name evidence="4" type="primary">FANK1</name>
</gene>
<feature type="repeat" description="ANK" evidence="1">
    <location>
        <begin position="143"/>
        <end position="175"/>
    </location>
</feature>
<dbReference type="Gene3D" id="2.60.40.10">
    <property type="entry name" value="Immunoglobulins"/>
    <property type="match status" value="1"/>
</dbReference>
<evidence type="ECO:0000256" key="2">
    <source>
        <dbReference type="SAM" id="MobiDB-lite"/>
    </source>
</evidence>
<proteinExistence type="predicted"/>
<dbReference type="PANTHER" id="PTHR24183:SF1">
    <property type="entry name" value="FIBRONECTIN TYPE 3 AND ANKYRIN REPEAT DOMAINS PROTEIN 1"/>
    <property type="match status" value="1"/>
</dbReference>
<dbReference type="Pfam" id="PF00041">
    <property type="entry name" value="fn3"/>
    <property type="match status" value="1"/>
</dbReference>
<evidence type="ECO:0000313" key="5">
    <source>
        <dbReference type="Proteomes" id="UP000694397"/>
    </source>
</evidence>
<dbReference type="GO" id="GO:0042981">
    <property type="term" value="P:regulation of apoptotic process"/>
    <property type="evidence" value="ECO:0007669"/>
    <property type="project" value="TreeGrafter"/>
</dbReference>
<name>A0A8C9V2N7_SCLFO</name>
<dbReference type="SUPFAM" id="SSF48403">
    <property type="entry name" value="Ankyrin repeat"/>
    <property type="match status" value="1"/>
</dbReference>
<dbReference type="InterPro" id="IPR036116">
    <property type="entry name" value="FN3_sf"/>
</dbReference>
<dbReference type="Proteomes" id="UP000694397">
    <property type="component" value="Chromosome 4"/>
</dbReference>
<keyword evidence="5" id="KW-1185">Reference proteome</keyword>
<dbReference type="GO" id="GO:0005634">
    <property type="term" value="C:nucleus"/>
    <property type="evidence" value="ECO:0007669"/>
    <property type="project" value="TreeGrafter"/>
</dbReference>
<dbReference type="SMART" id="SM00060">
    <property type="entry name" value="FN3"/>
    <property type="match status" value="1"/>
</dbReference>
<feature type="compositionally biased region" description="Basic and acidic residues" evidence="2">
    <location>
        <begin position="341"/>
        <end position="352"/>
    </location>
</feature>
<dbReference type="PROSITE" id="PS50297">
    <property type="entry name" value="ANK_REP_REGION"/>
    <property type="match status" value="3"/>
</dbReference>
<dbReference type="AlphaFoldDB" id="A0A8C9V2N7"/>
<dbReference type="PANTHER" id="PTHR24183">
    <property type="entry name" value="FIBRONECTIN TYPE 3 AND ANKYRIN REPEAT DOMAINS PROTEIN 1"/>
    <property type="match status" value="1"/>
</dbReference>
<dbReference type="OrthoDB" id="9995210at2759"/>
<dbReference type="Ensembl" id="ENSSFOT00015015924.2">
    <property type="protein sequence ID" value="ENSSFOP00015015742.2"/>
    <property type="gene ID" value="ENSSFOG00015010178.2"/>
</dbReference>
<feature type="repeat" description="ANK" evidence="1">
    <location>
        <begin position="249"/>
        <end position="276"/>
    </location>
</feature>
<reference evidence="4 5" key="1">
    <citation type="submission" date="2019-04" db="EMBL/GenBank/DDBJ databases">
        <authorList>
            <consortium name="Wellcome Sanger Institute Data Sharing"/>
        </authorList>
    </citation>
    <scope>NUCLEOTIDE SEQUENCE [LARGE SCALE GENOMIC DNA]</scope>
</reference>
<dbReference type="SUPFAM" id="SSF49265">
    <property type="entry name" value="Fibronectin type III"/>
    <property type="match status" value="1"/>
</dbReference>
<dbReference type="PROSITE" id="PS50088">
    <property type="entry name" value="ANK_REPEAT"/>
    <property type="match status" value="4"/>
</dbReference>
<dbReference type="InterPro" id="IPR036770">
    <property type="entry name" value="Ankyrin_rpt-contain_sf"/>
</dbReference>
<dbReference type="PROSITE" id="PS50853">
    <property type="entry name" value="FN3"/>
    <property type="match status" value="1"/>
</dbReference>
<dbReference type="InterPro" id="IPR013783">
    <property type="entry name" value="Ig-like_fold"/>
</dbReference>
<keyword evidence="1" id="KW-0040">ANK repeat</keyword>
<accession>A0A8C9V2N7</accession>
<dbReference type="InterPro" id="IPR003961">
    <property type="entry name" value="FN3_dom"/>
</dbReference>